<dbReference type="AlphaFoldDB" id="A0A4C1WJ04"/>
<evidence type="ECO:0000313" key="2">
    <source>
        <dbReference type="EMBL" id="GBP51211.1"/>
    </source>
</evidence>
<reference evidence="2 3" key="1">
    <citation type="journal article" date="2019" name="Commun. Biol.">
        <title>The bagworm genome reveals a unique fibroin gene that provides high tensile strength.</title>
        <authorList>
            <person name="Kono N."/>
            <person name="Nakamura H."/>
            <person name="Ohtoshi R."/>
            <person name="Tomita M."/>
            <person name="Numata K."/>
            <person name="Arakawa K."/>
        </authorList>
    </citation>
    <scope>NUCLEOTIDE SEQUENCE [LARGE SCALE GENOMIC DNA]</scope>
</reference>
<organism evidence="2 3">
    <name type="scientific">Eumeta variegata</name>
    <name type="common">Bagworm moth</name>
    <name type="synonym">Eumeta japonica</name>
    <dbReference type="NCBI Taxonomy" id="151549"/>
    <lineage>
        <taxon>Eukaryota</taxon>
        <taxon>Metazoa</taxon>
        <taxon>Ecdysozoa</taxon>
        <taxon>Arthropoda</taxon>
        <taxon>Hexapoda</taxon>
        <taxon>Insecta</taxon>
        <taxon>Pterygota</taxon>
        <taxon>Neoptera</taxon>
        <taxon>Endopterygota</taxon>
        <taxon>Lepidoptera</taxon>
        <taxon>Glossata</taxon>
        <taxon>Ditrysia</taxon>
        <taxon>Tineoidea</taxon>
        <taxon>Psychidae</taxon>
        <taxon>Oiketicinae</taxon>
        <taxon>Eumeta</taxon>
    </lineage>
</organism>
<accession>A0A4C1WJ04</accession>
<sequence>MGGRRPESNCPRGCVPCRGNDSSRPRSRLRLAWSCTGYPSRAWLQRTLSAKAFRCNAINRLLPENNLKRELFALAISPGLTCRIMATARGVYSCFGKNRWRAESGELVAADVTDNPLRAEARSAARARRRGGDGAGGGPTRITHSFRGSTIGYRMSLGCR</sequence>
<gene>
    <name evidence="2" type="ORF">EVAR_85422_1</name>
</gene>
<evidence type="ECO:0000313" key="3">
    <source>
        <dbReference type="Proteomes" id="UP000299102"/>
    </source>
</evidence>
<keyword evidence="3" id="KW-1185">Reference proteome</keyword>
<feature type="region of interest" description="Disordered" evidence="1">
    <location>
        <begin position="121"/>
        <end position="143"/>
    </location>
</feature>
<name>A0A4C1WJ04_EUMVA</name>
<comment type="caution">
    <text evidence="2">The sequence shown here is derived from an EMBL/GenBank/DDBJ whole genome shotgun (WGS) entry which is preliminary data.</text>
</comment>
<protein>
    <submittedName>
        <fullName evidence="2">Uncharacterized protein</fullName>
    </submittedName>
</protein>
<dbReference type="Proteomes" id="UP000299102">
    <property type="component" value="Unassembled WGS sequence"/>
</dbReference>
<dbReference type="EMBL" id="BGZK01000577">
    <property type="protein sequence ID" value="GBP51211.1"/>
    <property type="molecule type" value="Genomic_DNA"/>
</dbReference>
<proteinExistence type="predicted"/>
<evidence type="ECO:0000256" key="1">
    <source>
        <dbReference type="SAM" id="MobiDB-lite"/>
    </source>
</evidence>